<dbReference type="PROSITE" id="PS50035">
    <property type="entry name" value="PLD"/>
    <property type="match status" value="1"/>
</dbReference>
<dbReference type="GO" id="GO:0003824">
    <property type="term" value="F:catalytic activity"/>
    <property type="evidence" value="ECO:0007669"/>
    <property type="project" value="InterPro"/>
</dbReference>
<dbReference type="EMBL" id="CAKKLH010000290">
    <property type="protein sequence ID" value="CAH0109121.1"/>
    <property type="molecule type" value="Genomic_DNA"/>
</dbReference>
<feature type="compositionally biased region" description="Low complexity" evidence="3">
    <location>
        <begin position="1014"/>
        <end position="1029"/>
    </location>
</feature>
<evidence type="ECO:0000256" key="3">
    <source>
        <dbReference type="SAM" id="MobiDB-lite"/>
    </source>
</evidence>
<protein>
    <recommendedName>
        <fullName evidence="4">PLD phosphodiesterase domain-containing protein</fullName>
    </recommendedName>
</protein>
<dbReference type="OrthoDB" id="6363363at2759"/>
<dbReference type="Pfam" id="PF13091">
    <property type="entry name" value="PLDc_2"/>
    <property type="match status" value="1"/>
</dbReference>
<dbReference type="Gene3D" id="2.130.10.10">
    <property type="entry name" value="YVTN repeat-like/Quinoprotein amine dehydrogenase"/>
    <property type="match status" value="1"/>
</dbReference>
<evidence type="ECO:0000256" key="2">
    <source>
        <dbReference type="SAM" id="Coils"/>
    </source>
</evidence>
<dbReference type="InterPro" id="IPR025202">
    <property type="entry name" value="PLD-like_dom"/>
</dbReference>
<dbReference type="InterPro" id="IPR015943">
    <property type="entry name" value="WD40/YVTN_repeat-like_dom_sf"/>
</dbReference>
<feature type="region of interest" description="Disordered" evidence="3">
    <location>
        <begin position="248"/>
        <end position="267"/>
    </location>
</feature>
<dbReference type="InterPro" id="IPR001680">
    <property type="entry name" value="WD40_rpt"/>
</dbReference>
<dbReference type="Pfam" id="PF00400">
    <property type="entry name" value="WD40"/>
    <property type="match status" value="1"/>
</dbReference>
<dbReference type="InterPro" id="IPR052596">
    <property type="entry name" value="AMBRA1_autophagy"/>
</dbReference>
<feature type="compositionally biased region" description="Low complexity" evidence="3">
    <location>
        <begin position="513"/>
        <end position="527"/>
    </location>
</feature>
<feature type="domain" description="PLD phosphodiesterase" evidence="4">
    <location>
        <begin position="1530"/>
        <end position="1557"/>
    </location>
</feature>
<keyword evidence="2" id="KW-0175">Coiled coil</keyword>
<dbReference type="PROSITE" id="PS50294">
    <property type="entry name" value="WD_REPEATS_REGION"/>
    <property type="match status" value="1"/>
</dbReference>
<dbReference type="Proteomes" id="UP000789390">
    <property type="component" value="Unassembled WGS sequence"/>
</dbReference>
<dbReference type="FunFam" id="3.30.870.10:FF:000131">
    <property type="entry name" value="Uncharacterized protein"/>
    <property type="match status" value="1"/>
</dbReference>
<feature type="region of interest" description="Disordered" evidence="3">
    <location>
        <begin position="330"/>
        <end position="390"/>
    </location>
</feature>
<feature type="region of interest" description="Disordered" evidence="3">
    <location>
        <begin position="851"/>
        <end position="921"/>
    </location>
</feature>
<evidence type="ECO:0000313" key="6">
    <source>
        <dbReference type="Proteomes" id="UP000789390"/>
    </source>
</evidence>
<keyword evidence="1" id="KW-0853">WD repeat</keyword>
<dbReference type="GO" id="GO:0080008">
    <property type="term" value="C:Cul4-RING E3 ubiquitin ligase complex"/>
    <property type="evidence" value="ECO:0007669"/>
    <property type="project" value="TreeGrafter"/>
</dbReference>
<sequence>MDSFPLPVFNIESEDEEDHEVIEVQQDVKNPKSEHLHKLLNDRSLSLPTHSPNTILKKLEAIAEENLLKKDLRETCCILPGNPRSTFLMVFSPDGSRVASSHGDHNINVTDLRTNKCISTLTGHPRTPWCIAFHPHRNDILASGCLGGQVRVWDLSGGSEMWSVTATEVTTVIASLAFHPSERLLVIATNSTLYFWDWNIPQPFAKCSTANEKQKLRYVSFDPLGNWLLTGISNTFGTSAFVSGASSSLSSGPSTLGGPPQVPNPIPYRLERNEQERERNLQSRYQTLLDQYERLRVRYQELRHRAAELELNASSSSQSTTTGPAVATSFHVNSEVPPPPPPTPPANPTPVSVPFAPVVESSTGNSSRTSSPPPPTAPNPTAEAPLLNSSSSSDRFWRTLMNAAENLRALSNIGRNLNTNQSQSSGTGDQGSSRPSGASLDQDARMRIQLLSRHIENMQRICRSHLEMTRHRRQVYRLQQIRRILEDLREQIRYLQVCVRDSLDLVSRLRTNPSVTPTGTSGPSSSVDRSHSSHRQSDTPANNREAGATAGSSNSGPILESDLQFNSSGRMVLGSRAYSPIQCRRFANYLFGRLRRIGLQHHRDDPRLRRSFVAGRDARYPIRRLSLYQSGPSSPPVNPVEQIDPRPGTSRDYSMEIDLAFDEVMPNLDRGSSHSLGWRRSRFSRMTRRSNSHNSPRSNSLLHARHLGIQRRKPSLLSRIFHGRTLHNQMRSLSTHHSTSEAVAPVNLETGQSSGDQSLRPLMERLESHFRLQRQTMGILAQLNEAAVANGIGTNDGSMGVGESLIDGSGASTASFSDSSVSSRGGPWASNVLHSIRHWRARRDAFERARSFESRLSSSGNMDRFQPPRRMDSSLNIGIPPRYRPFRPLEDEDSSDTDTDVTAESAATAANRWRQSSPIRSPRGVEQRMRLLWREYLSQVVHVQLNSMGDGSSNQQPGASDSGGDNNDQERTRYRLWLSTMVESLTSFFSQHGINSSDSADATPSAPQPPTPTPAATTTSAATTATTTSGIASNVRPYPGTPPRPGPSAVPQSFPYVSRFSNAMRDEGFVASVEEGPTSPIIGRPRNVPPPWRVFPRVGHVMGGGTGVAGVNFGVGEQGPGQQRWTLRRNAESQVSLSAHLTYRIQAWDFCAKDGCIPDIRDPYANIVVPESKIHNDASVDVSADGRFLVTLVPCTSLTGALISLHSLEPSRLGLCLAQVNVDQFVVSVSISPTCRHLLLGLASSRALSVASRDHALPTLWAQVYQIPIKVFQAQRNNNPSATAVNAANAAGSNSVVVGDHSADHHQSSHQLLEKKPSIPPPQGSLLHVRDLSQTTDVGLTSLNCIRWIPTAGQGFVLGTNKGHLKFYQRFYITSREELKMNLVEISSFIPKIGLVVVGIVLAECTRQGLVYLQRKNSKKVIRQVIFFPDKQIACKDFFDSVEGCSRIRCDFSHKSTGFRELLSHIKSARKSIDIAVYCISCFEIADVVLQRHKVGVRVRVITDQSMEIAFGSQNHRFMKDGIRVHTNKPPFLMHHKFFIIDDEILCTGSFNWTSQAVTGNNESVVITNDPWAVEPFCAEFKKLWQETVPGN</sequence>
<dbReference type="InterPro" id="IPR001736">
    <property type="entry name" value="PLipase_D/transphosphatidylase"/>
</dbReference>
<feature type="region of interest" description="Disordered" evidence="3">
    <location>
        <begin position="416"/>
        <end position="441"/>
    </location>
</feature>
<comment type="caution">
    <text evidence="5">The sequence shown here is derived from an EMBL/GenBank/DDBJ whole genome shotgun (WGS) entry which is preliminary data.</text>
</comment>
<reference evidence="5" key="1">
    <citation type="submission" date="2021-11" db="EMBL/GenBank/DDBJ databases">
        <authorList>
            <person name="Schell T."/>
        </authorList>
    </citation>
    <scope>NUCLEOTIDE SEQUENCE</scope>
    <source>
        <strain evidence="5">M5</strain>
    </source>
</reference>
<feature type="region of interest" description="Disordered" evidence="3">
    <location>
        <begin position="510"/>
        <end position="561"/>
    </location>
</feature>
<dbReference type="SUPFAM" id="SSF56024">
    <property type="entry name" value="Phospholipase D/nuclease"/>
    <property type="match status" value="1"/>
</dbReference>
<evidence type="ECO:0000259" key="4">
    <source>
        <dbReference type="PROSITE" id="PS50035"/>
    </source>
</evidence>
<organism evidence="5 6">
    <name type="scientific">Daphnia galeata</name>
    <dbReference type="NCBI Taxonomy" id="27404"/>
    <lineage>
        <taxon>Eukaryota</taxon>
        <taxon>Metazoa</taxon>
        <taxon>Ecdysozoa</taxon>
        <taxon>Arthropoda</taxon>
        <taxon>Crustacea</taxon>
        <taxon>Branchiopoda</taxon>
        <taxon>Diplostraca</taxon>
        <taxon>Cladocera</taxon>
        <taxon>Anomopoda</taxon>
        <taxon>Daphniidae</taxon>
        <taxon>Daphnia</taxon>
    </lineage>
</organism>
<dbReference type="PANTHER" id="PTHR22874">
    <property type="entry name" value="ACTIVATING MOLECULE IN BECN1-REGULATED AUTOPHAGY PROTEIN 1"/>
    <property type="match status" value="1"/>
</dbReference>
<keyword evidence="6" id="KW-1185">Reference proteome</keyword>
<feature type="compositionally biased region" description="Acidic residues" evidence="3">
    <location>
        <begin position="890"/>
        <end position="901"/>
    </location>
</feature>
<dbReference type="GO" id="GO:0000423">
    <property type="term" value="P:mitophagy"/>
    <property type="evidence" value="ECO:0007669"/>
    <property type="project" value="TreeGrafter"/>
</dbReference>
<feature type="compositionally biased region" description="Basic and acidic residues" evidence="3">
    <location>
        <begin position="528"/>
        <end position="537"/>
    </location>
</feature>
<proteinExistence type="predicted"/>
<feature type="coiled-coil region" evidence="2">
    <location>
        <begin position="278"/>
        <end position="312"/>
    </location>
</feature>
<feature type="region of interest" description="Disordered" evidence="3">
    <location>
        <begin position="685"/>
        <end position="705"/>
    </location>
</feature>
<dbReference type="SMART" id="SM00320">
    <property type="entry name" value="WD40"/>
    <property type="match status" value="4"/>
</dbReference>
<name>A0A8J2RV70_9CRUS</name>
<feature type="repeat" description="WD" evidence="1">
    <location>
        <begin position="121"/>
        <end position="163"/>
    </location>
</feature>
<feature type="compositionally biased region" description="Low complexity" evidence="3">
    <location>
        <begin position="421"/>
        <end position="433"/>
    </location>
</feature>
<dbReference type="SUPFAM" id="SSF50978">
    <property type="entry name" value="WD40 repeat-like"/>
    <property type="match status" value="1"/>
</dbReference>
<accession>A0A8J2RV70</accession>
<dbReference type="GO" id="GO:1990756">
    <property type="term" value="F:ubiquitin-like ligase-substrate adaptor activity"/>
    <property type="evidence" value="ECO:0007669"/>
    <property type="project" value="TreeGrafter"/>
</dbReference>
<feature type="compositionally biased region" description="Low complexity" evidence="3">
    <location>
        <begin position="248"/>
        <end position="259"/>
    </location>
</feature>
<evidence type="ECO:0000256" key="1">
    <source>
        <dbReference type="PROSITE-ProRule" id="PRU00221"/>
    </source>
</evidence>
<dbReference type="PANTHER" id="PTHR22874:SF1">
    <property type="entry name" value="ACTIVATING MOLECULE IN BECN1-REGULATED AUTOPHAGY PROTEIN 1"/>
    <property type="match status" value="1"/>
</dbReference>
<feature type="region of interest" description="Disordered" evidence="3">
    <location>
        <begin position="947"/>
        <end position="969"/>
    </location>
</feature>
<feature type="compositionally biased region" description="Pro residues" evidence="3">
    <location>
        <begin position="1039"/>
        <end position="1048"/>
    </location>
</feature>
<evidence type="ECO:0000313" key="5">
    <source>
        <dbReference type="EMBL" id="CAH0109121.1"/>
    </source>
</evidence>
<feature type="region of interest" description="Disordered" evidence="3">
    <location>
        <begin position="627"/>
        <end position="647"/>
    </location>
</feature>
<feature type="compositionally biased region" description="Low complexity" evidence="3">
    <location>
        <begin position="996"/>
        <end position="1005"/>
    </location>
</feature>
<gene>
    <name evidence="5" type="ORF">DGAL_LOCUS12584</name>
</gene>
<dbReference type="PROSITE" id="PS50082">
    <property type="entry name" value="WD_REPEATS_2"/>
    <property type="match status" value="1"/>
</dbReference>
<dbReference type="GO" id="GO:0000045">
    <property type="term" value="P:autophagosome assembly"/>
    <property type="evidence" value="ECO:0007669"/>
    <property type="project" value="TreeGrafter"/>
</dbReference>
<dbReference type="InterPro" id="IPR036322">
    <property type="entry name" value="WD40_repeat_dom_sf"/>
</dbReference>
<feature type="compositionally biased region" description="Polar residues" evidence="3">
    <location>
        <begin position="947"/>
        <end position="966"/>
    </location>
</feature>
<dbReference type="Gene3D" id="3.30.870.10">
    <property type="entry name" value="Endonuclease Chain A"/>
    <property type="match status" value="1"/>
</dbReference>
<feature type="compositionally biased region" description="Pro residues" evidence="3">
    <location>
        <begin position="336"/>
        <end position="348"/>
    </location>
</feature>
<feature type="compositionally biased region" description="Low complexity" evidence="3">
    <location>
        <begin position="361"/>
        <end position="370"/>
    </location>
</feature>
<feature type="region of interest" description="Disordered" evidence="3">
    <location>
        <begin position="993"/>
        <end position="1053"/>
    </location>
</feature>
<dbReference type="CDD" id="cd09171">
    <property type="entry name" value="PLDc_vPLD6_like"/>
    <property type="match status" value="1"/>
</dbReference>
<dbReference type="SMART" id="SM00155">
    <property type="entry name" value="PLDc"/>
    <property type="match status" value="1"/>
</dbReference>